<dbReference type="InterPro" id="IPR020476">
    <property type="entry name" value="Nudix_hydrolase"/>
</dbReference>
<dbReference type="SUPFAM" id="SSF55811">
    <property type="entry name" value="Nudix"/>
    <property type="match status" value="1"/>
</dbReference>
<dbReference type="PRINTS" id="PR00502">
    <property type="entry name" value="NUDIXFAMILY"/>
</dbReference>
<dbReference type="PROSITE" id="PS51462">
    <property type="entry name" value="NUDIX"/>
    <property type="match status" value="1"/>
</dbReference>
<evidence type="ECO:0000256" key="3">
    <source>
        <dbReference type="RuleBase" id="RU003476"/>
    </source>
</evidence>
<evidence type="ECO:0000313" key="5">
    <source>
        <dbReference type="EMBL" id="NSX55648.1"/>
    </source>
</evidence>
<reference evidence="5 6" key="1">
    <citation type="submission" date="2020-06" db="EMBL/GenBank/DDBJ databases">
        <title>Sulfitobacter algicola sp. nov., isolated from green algae.</title>
        <authorList>
            <person name="Wang C."/>
        </authorList>
    </citation>
    <scope>NUCLEOTIDE SEQUENCE [LARGE SCALE GENOMIC DNA]</scope>
    <source>
        <strain evidence="5 6">1151</strain>
    </source>
</reference>
<sequence>MKTKQTLAVFIGRFQPFHLGHLDVVERALDVADSLLLLVGSSYRPRSWKNPFSYVERRAFISAGTQGIAKPVATLPLVDTLYNDRAWITNVRTAVMAHMRKAGLDPQSTKVVLTGFEKDKSSRYLSWFPTWEMLDAQPKKHDGVVLNATDLRTHLFLGNGDETGRVAKRFGMQQVSPVIAWINENPDAVSTIRDEGIFVSKYRDRTAAAENLYGYPIPVNTADAVVVQSGHVLLVQRSMQPGKGLWALPGGHIDPGETALEAAVRELYEEAGLDMPKGAMRGRLRERRVFDHPERSEKGWVRTEAFVFELQDRAHLEKVKSGSDAAAACWVPITEITPDTLFEDHFDIIHALVPEVPFAYSSILMAQD</sequence>
<organism evidence="5 6">
    <name type="scientific">Parasulfitobacter algicola</name>
    <dbReference type="NCBI Taxonomy" id="2614809"/>
    <lineage>
        <taxon>Bacteria</taxon>
        <taxon>Pseudomonadati</taxon>
        <taxon>Pseudomonadota</taxon>
        <taxon>Alphaproteobacteria</taxon>
        <taxon>Rhodobacterales</taxon>
        <taxon>Roseobacteraceae</taxon>
        <taxon>Parasulfitobacter</taxon>
    </lineage>
</organism>
<comment type="similarity">
    <text evidence="3">Belongs to the Nudix hydrolase family.</text>
</comment>
<dbReference type="Gene3D" id="3.40.50.620">
    <property type="entry name" value="HUPs"/>
    <property type="match status" value="1"/>
</dbReference>
<dbReference type="Gene3D" id="3.90.79.10">
    <property type="entry name" value="Nucleoside Triphosphate Pyrophosphohydrolase"/>
    <property type="match status" value="1"/>
</dbReference>
<accession>A0ABX2IYP5</accession>
<evidence type="ECO:0000259" key="4">
    <source>
        <dbReference type="PROSITE" id="PS51462"/>
    </source>
</evidence>
<dbReference type="InterPro" id="IPR020084">
    <property type="entry name" value="NUDIX_hydrolase_CS"/>
</dbReference>
<dbReference type="EMBL" id="JABUFE010000007">
    <property type="protein sequence ID" value="NSX55648.1"/>
    <property type="molecule type" value="Genomic_DNA"/>
</dbReference>
<dbReference type="InterPro" id="IPR004821">
    <property type="entry name" value="Cyt_trans-like"/>
</dbReference>
<keyword evidence="6" id="KW-1185">Reference proteome</keyword>
<comment type="cofactor">
    <cofactor evidence="1">
        <name>Mg(2+)</name>
        <dbReference type="ChEBI" id="CHEBI:18420"/>
    </cofactor>
</comment>
<dbReference type="Pfam" id="PF01467">
    <property type="entry name" value="CTP_transf_like"/>
    <property type="match status" value="1"/>
</dbReference>
<dbReference type="PANTHER" id="PTHR43736">
    <property type="entry name" value="ADP-RIBOSE PYROPHOSPHATASE"/>
    <property type="match status" value="1"/>
</dbReference>
<proteinExistence type="inferred from homology"/>
<dbReference type="NCBIfam" id="TIGR00125">
    <property type="entry name" value="cyt_tran_rel"/>
    <property type="match status" value="1"/>
</dbReference>
<gene>
    <name evidence="5" type="ORF">HRQ87_12625</name>
</gene>
<name>A0ABX2IYP5_9RHOB</name>
<dbReference type="RefSeq" id="WP_174138798.1">
    <property type="nucleotide sequence ID" value="NZ_JABUFE010000007.1"/>
</dbReference>
<feature type="domain" description="Nudix hydrolase" evidence="4">
    <location>
        <begin position="216"/>
        <end position="356"/>
    </location>
</feature>
<keyword evidence="2 3" id="KW-0378">Hydrolase</keyword>
<dbReference type="CDD" id="cd18873">
    <property type="entry name" value="NUDIX_NadM_like"/>
    <property type="match status" value="1"/>
</dbReference>
<comment type="caution">
    <text evidence="5">The sequence shown here is derived from an EMBL/GenBank/DDBJ whole genome shotgun (WGS) entry which is preliminary data.</text>
</comment>
<dbReference type="PANTHER" id="PTHR43736:SF1">
    <property type="entry name" value="DIHYDRONEOPTERIN TRIPHOSPHATE DIPHOSPHATASE"/>
    <property type="match status" value="1"/>
</dbReference>
<evidence type="ECO:0000256" key="2">
    <source>
        <dbReference type="ARBA" id="ARBA00022801"/>
    </source>
</evidence>
<evidence type="ECO:0000256" key="1">
    <source>
        <dbReference type="ARBA" id="ARBA00001946"/>
    </source>
</evidence>
<dbReference type="InterPro" id="IPR015797">
    <property type="entry name" value="NUDIX_hydrolase-like_dom_sf"/>
</dbReference>
<evidence type="ECO:0000313" key="6">
    <source>
        <dbReference type="Proteomes" id="UP000777935"/>
    </source>
</evidence>
<dbReference type="InterPro" id="IPR014729">
    <property type="entry name" value="Rossmann-like_a/b/a_fold"/>
</dbReference>
<dbReference type="Proteomes" id="UP000777935">
    <property type="component" value="Unassembled WGS sequence"/>
</dbReference>
<protein>
    <submittedName>
        <fullName evidence="5">NUDIX domain-containing protein</fullName>
    </submittedName>
</protein>
<dbReference type="Pfam" id="PF00293">
    <property type="entry name" value="NUDIX"/>
    <property type="match status" value="1"/>
</dbReference>
<dbReference type="InterPro" id="IPR000086">
    <property type="entry name" value="NUDIX_hydrolase_dom"/>
</dbReference>
<dbReference type="SUPFAM" id="SSF52374">
    <property type="entry name" value="Nucleotidylyl transferase"/>
    <property type="match status" value="1"/>
</dbReference>
<dbReference type="PROSITE" id="PS00893">
    <property type="entry name" value="NUDIX_BOX"/>
    <property type="match status" value="1"/>
</dbReference>